<dbReference type="CDD" id="cd17521">
    <property type="entry name" value="RMtype1_S_Sau13435ORF2165P_TRD2-CR2_like"/>
    <property type="match status" value="1"/>
</dbReference>
<evidence type="ECO:0000313" key="5">
    <source>
        <dbReference type="EMBL" id="GGF43587.1"/>
    </source>
</evidence>
<accession>A0ABQ1V9G2</accession>
<dbReference type="PANTHER" id="PTHR30408:SF12">
    <property type="entry name" value="TYPE I RESTRICTION ENZYME MJAVIII SPECIFICITY SUBUNIT"/>
    <property type="match status" value="1"/>
</dbReference>
<evidence type="ECO:0000256" key="1">
    <source>
        <dbReference type="ARBA" id="ARBA00010923"/>
    </source>
</evidence>
<dbReference type="Proteomes" id="UP000647339">
    <property type="component" value="Unassembled WGS sequence"/>
</dbReference>
<proteinExistence type="inferred from homology"/>
<dbReference type="PANTHER" id="PTHR30408">
    <property type="entry name" value="TYPE-1 RESTRICTION ENZYME ECOKI SPECIFICITY PROTEIN"/>
    <property type="match status" value="1"/>
</dbReference>
<comment type="similarity">
    <text evidence="1">Belongs to the type-I restriction system S methylase family.</text>
</comment>
<keyword evidence="6" id="KW-1185">Reference proteome</keyword>
<comment type="caution">
    <text evidence="5">The sequence shown here is derived from an EMBL/GenBank/DDBJ whole genome shotgun (WGS) entry which is preliminary data.</text>
</comment>
<protein>
    <recommendedName>
        <fullName evidence="4">Type I restriction modification DNA specificity domain-containing protein</fullName>
    </recommendedName>
</protein>
<dbReference type="Gene3D" id="3.90.220.20">
    <property type="entry name" value="DNA methylase specificity domains"/>
    <property type="match status" value="2"/>
</dbReference>
<evidence type="ECO:0000313" key="6">
    <source>
        <dbReference type="Proteomes" id="UP000647339"/>
    </source>
</evidence>
<dbReference type="InterPro" id="IPR044946">
    <property type="entry name" value="Restrct_endonuc_typeI_TRD_sf"/>
</dbReference>
<dbReference type="SUPFAM" id="SSF116734">
    <property type="entry name" value="DNA methylase specificity domain"/>
    <property type="match status" value="2"/>
</dbReference>
<feature type="domain" description="Type I restriction modification DNA specificity" evidence="4">
    <location>
        <begin position="61"/>
        <end position="205"/>
    </location>
</feature>
<organism evidence="5 6">
    <name type="scientific">Echinicola rosea</name>
    <dbReference type="NCBI Taxonomy" id="1807691"/>
    <lineage>
        <taxon>Bacteria</taxon>
        <taxon>Pseudomonadati</taxon>
        <taxon>Bacteroidota</taxon>
        <taxon>Cytophagia</taxon>
        <taxon>Cytophagales</taxon>
        <taxon>Cyclobacteriaceae</taxon>
        <taxon>Echinicola</taxon>
    </lineage>
</organism>
<evidence type="ECO:0000256" key="2">
    <source>
        <dbReference type="ARBA" id="ARBA00022747"/>
    </source>
</evidence>
<feature type="domain" description="Type I restriction modification DNA specificity" evidence="4">
    <location>
        <begin position="279"/>
        <end position="426"/>
    </location>
</feature>
<dbReference type="InterPro" id="IPR052021">
    <property type="entry name" value="Type-I_RS_S_subunit"/>
</dbReference>
<sequence length="450" mass="51922">MRTEKAFKYLNEVRFMTLSNWSVGSILSDKVFYKDGFKLEPIGNLILRNRDKEILEDDKAYKQVTIKLYGKGVIQRGDELIFGKHIGTKNQFRISEGQFIMSKIDARNGAFGIVPPELEGAITTQDFLSYNINTEKILPEFFNLITGTKHFAELCQKASSGTTGRQRVDEKAFLGFRIPVPNIDKQKLIINEHQKLINEANTFEESAKHLDEQKDLYLINELGLRKTGANKSKERFYTVNFENLGRWDVWNSSVSFQATKYKFQEFGSVILGKPKYGANTKAVLKKSDVRYIRITDINEEGHLNEEFASAQKVEEQYILEDFDFLIARSGNTVGKTFLYRNEIGKAIYAGYLVKYVLNQELVDPYYILYYTKSAPFKEWIASNQRISAQPNINGQEYLSAPFIIPNLEVQKRIASELSRIYEESRNMKVEALKRRKHAQEVFESAIFNVD</sequence>
<keyword evidence="2" id="KW-0680">Restriction system</keyword>
<name>A0ABQ1V9G2_9BACT</name>
<dbReference type="InterPro" id="IPR000055">
    <property type="entry name" value="Restrct_endonuc_typeI_TRD"/>
</dbReference>
<reference evidence="6" key="1">
    <citation type="journal article" date="2019" name="Int. J. Syst. Evol. Microbiol.">
        <title>The Global Catalogue of Microorganisms (GCM) 10K type strain sequencing project: providing services to taxonomists for standard genome sequencing and annotation.</title>
        <authorList>
            <consortium name="The Broad Institute Genomics Platform"/>
            <consortium name="The Broad Institute Genome Sequencing Center for Infectious Disease"/>
            <person name="Wu L."/>
            <person name="Ma J."/>
        </authorList>
    </citation>
    <scope>NUCLEOTIDE SEQUENCE [LARGE SCALE GENOMIC DNA]</scope>
    <source>
        <strain evidence="6">CGMCC 1.15407</strain>
    </source>
</reference>
<dbReference type="EMBL" id="BMIU01000020">
    <property type="protein sequence ID" value="GGF43587.1"/>
    <property type="molecule type" value="Genomic_DNA"/>
</dbReference>
<evidence type="ECO:0000259" key="4">
    <source>
        <dbReference type="Pfam" id="PF01420"/>
    </source>
</evidence>
<evidence type="ECO:0000256" key="3">
    <source>
        <dbReference type="ARBA" id="ARBA00023125"/>
    </source>
</evidence>
<dbReference type="Pfam" id="PF01420">
    <property type="entry name" value="Methylase_S"/>
    <property type="match status" value="2"/>
</dbReference>
<keyword evidence="3" id="KW-0238">DNA-binding</keyword>
<gene>
    <name evidence="5" type="ORF">GCM10011339_35100</name>
</gene>